<keyword evidence="5" id="KW-1185">Reference proteome</keyword>
<dbReference type="STRING" id="1121393.SAMN02745216_03856"/>
<dbReference type="Pfam" id="PF00857">
    <property type="entry name" value="Isochorismatase"/>
    <property type="match status" value="1"/>
</dbReference>
<dbReference type="GO" id="GO:0016787">
    <property type="term" value="F:hydrolase activity"/>
    <property type="evidence" value="ECO:0007669"/>
    <property type="project" value="UniProtKB-KW"/>
</dbReference>
<dbReference type="Proteomes" id="UP000183994">
    <property type="component" value="Unassembled WGS sequence"/>
</dbReference>
<evidence type="ECO:0000313" key="5">
    <source>
        <dbReference type="Proteomes" id="UP000183994"/>
    </source>
</evidence>
<reference evidence="5" key="1">
    <citation type="submission" date="2016-11" db="EMBL/GenBank/DDBJ databases">
        <authorList>
            <person name="Varghese N."/>
            <person name="Submissions S."/>
        </authorList>
    </citation>
    <scope>NUCLEOTIDE SEQUENCE [LARGE SCALE GENOMIC DNA]</scope>
    <source>
        <strain evidence="5">DSM 16219</strain>
    </source>
</reference>
<protein>
    <submittedName>
        <fullName evidence="4">Nicotinamidase-related amidase</fullName>
    </submittedName>
</protein>
<keyword evidence="1" id="KW-0378">Hydrolase</keyword>
<dbReference type="OrthoDB" id="8348970at2"/>
<dbReference type="PANTHER" id="PTHR43540:SF6">
    <property type="entry name" value="ISOCHORISMATASE-LIKE DOMAIN-CONTAINING PROTEIN"/>
    <property type="match status" value="1"/>
</dbReference>
<gene>
    <name evidence="4" type="ORF">SAMN02745216_03856</name>
</gene>
<evidence type="ECO:0000256" key="1">
    <source>
        <dbReference type="ARBA" id="ARBA00022801"/>
    </source>
</evidence>
<keyword evidence="2" id="KW-0732">Signal</keyword>
<dbReference type="RefSeq" id="WP_073477895.1">
    <property type="nucleotide sequence ID" value="NZ_FQZU01000030.1"/>
</dbReference>
<evidence type="ECO:0000313" key="4">
    <source>
        <dbReference type="EMBL" id="SHK66701.1"/>
    </source>
</evidence>
<dbReference type="InterPro" id="IPR000868">
    <property type="entry name" value="Isochorismatase-like_dom"/>
</dbReference>
<name>A0A1M6UC04_9BACT</name>
<accession>A0A1M6UC04</accession>
<dbReference type="CDD" id="cd00431">
    <property type="entry name" value="cysteine_hydrolases"/>
    <property type="match status" value="1"/>
</dbReference>
<feature type="domain" description="Isochorismatase-like" evidence="3">
    <location>
        <begin position="49"/>
        <end position="186"/>
    </location>
</feature>
<organism evidence="4 5">
    <name type="scientific">Desulfatibacillum alkenivorans DSM 16219</name>
    <dbReference type="NCBI Taxonomy" id="1121393"/>
    <lineage>
        <taxon>Bacteria</taxon>
        <taxon>Pseudomonadati</taxon>
        <taxon>Thermodesulfobacteriota</taxon>
        <taxon>Desulfobacteria</taxon>
        <taxon>Desulfobacterales</taxon>
        <taxon>Desulfatibacillaceae</taxon>
        <taxon>Desulfatibacillum</taxon>
    </lineage>
</organism>
<dbReference type="PANTHER" id="PTHR43540">
    <property type="entry name" value="PEROXYUREIDOACRYLATE/UREIDOACRYLATE AMIDOHYDROLASE-RELATED"/>
    <property type="match status" value="1"/>
</dbReference>
<dbReference type="SUPFAM" id="SSF52499">
    <property type="entry name" value="Isochorismatase-like hydrolases"/>
    <property type="match status" value="1"/>
</dbReference>
<feature type="chain" id="PRO_5012748459" evidence="2">
    <location>
        <begin position="22"/>
        <end position="210"/>
    </location>
</feature>
<dbReference type="AlphaFoldDB" id="A0A1M6UC04"/>
<feature type="signal peptide" evidence="2">
    <location>
        <begin position="1"/>
        <end position="21"/>
    </location>
</feature>
<evidence type="ECO:0000256" key="2">
    <source>
        <dbReference type="SAM" id="SignalP"/>
    </source>
</evidence>
<evidence type="ECO:0000259" key="3">
    <source>
        <dbReference type="Pfam" id="PF00857"/>
    </source>
</evidence>
<dbReference type="InterPro" id="IPR050272">
    <property type="entry name" value="Isochorismatase-like_hydrls"/>
</dbReference>
<dbReference type="Gene3D" id="3.40.50.850">
    <property type="entry name" value="Isochorismatase-like"/>
    <property type="match status" value="1"/>
</dbReference>
<dbReference type="EMBL" id="FQZU01000030">
    <property type="protein sequence ID" value="SHK66701.1"/>
    <property type="molecule type" value="Genomic_DNA"/>
</dbReference>
<proteinExistence type="predicted"/>
<dbReference type="InterPro" id="IPR036380">
    <property type="entry name" value="Isochorismatase-like_sf"/>
</dbReference>
<sequence>MQRFLSYALILLFLITGLAQAESIDALWDKVTPPPAPELKQVAPDPAGTALLVLDIEELTCNADRRPRCLETVPRIAALIGKARAAGMPVVYSLTPRGTPETILPPVKPLPGEPIVSSSVDKFWNTDLEKILKEKGVDTVIVTGTAAHGAVLHTATAAGFRKLKVILPVDCLSSADLYIEQASVHLLLTGPGTRRVITLTRSDMIGFPEK</sequence>